<dbReference type="InParanoid" id="A0A1X7U3Q2"/>
<dbReference type="OMA" id="MEKHINQ"/>
<dbReference type="EnsemblMetazoa" id="Aqu2.1.22298_001">
    <property type="protein sequence ID" value="Aqu2.1.22298_001"/>
    <property type="gene ID" value="Aqu2.1.22298"/>
</dbReference>
<keyword evidence="2" id="KW-0378">Hydrolase</keyword>
<evidence type="ECO:0000256" key="4">
    <source>
        <dbReference type="ARBA" id="ARBA00042703"/>
    </source>
</evidence>
<comment type="similarity">
    <text evidence="1">Belongs to the AB hydrolase superfamily.</text>
</comment>
<dbReference type="PANTHER" id="PTHR46118:SF4">
    <property type="entry name" value="PROTEIN ABHD11"/>
    <property type="match status" value="1"/>
</dbReference>
<sequence>MHYTLILAANKFDTTVRNFLLTNLRKEGKDSTSQFHWTFNLSVIKDSMEKHINQFPSDLQYKTYNGPTLFIGGSNSSYINPLVYDDIKSLFPNAIIKHINGAGHWVHADRPYELFNVLKDFIH</sequence>
<comment type="catalytic activity">
    <reaction evidence="5">
        <text>a 1,2-diacyl-sn-glycerol + H2O = a 2-acylglycerol + a fatty acid + H(+)</text>
        <dbReference type="Rhea" id="RHEA:33275"/>
        <dbReference type="ChEBI" id="CHEBI:15377"/>
        <dbReference type="ChEBI" id="CHEBI:15378"/>
        <dbReference type="ChEBI" id="CHEBI:17389"/>
        <dbReference type="ChEBI" id="CHEBI:17815"/>
        <dbReference type="ChEBI" id="CHEBI:28868"/>
        <dbReference type="EC" id="3.1.1.116"/>
    </reaction>
</comment>
<evidence type="ECO:0000256" key="6">
    <source>
        <dbReference type="ARBA" id="ARBA00043742"/>
    </source>
</evidence>
<dbReference type="Gene3D" id="3.40.50.1820">
    <property type="entry name" value="alpha/beta hydrolase"/>
    <property type="match status" value="1"/>
</dbReference>
<evidence type="ECO:0000256" key="1">
    <source>
        <dbReference type="ARBA" id="ARBA00008645"/>
    </source>
</evidence>
<comment type="catalytic activity">
    <reaction evidence="8">
        <text>1-octadecanoyl-2-(4Z,7Z,10Z,13Z,16Z,19Z-docosahexaenoyl)-sn-glycerol + H2O = 2-(4Z,7Z,10Z,13Z,16Z,19Z-docosahexaenoyl)-glycerol + octadecanoate + H(+)</text>
        <dbReference type="Rhea" id="RHEA:77107"/>
        <dbReference type="ChEBI" id="CHEBI:15377"/>
        <dbReference type="ChEBI" id="CHEBI:15378"/>
        <dbReference type="ChEBI" id="CHEBI:25629"/>
        <dbReference type="ChEBI" id="CHEBI:77129"/>
        <dbReference type="ChEBI" id="CHEBI:186738"/>
    </reaction>
</comment>
<reference evidence="13" key="1">
    <citation type="submission" date="2017-05" db="UniProtKB">
        <authorList>
            <consortium name="EnsemblMetazoa"/>
        </authorList>
    </citation>
    <scope>IDENTIFICATION</scope>
</reference>
<dbReference type="PANTHER" id="PTHR46118">
    <property type="entry name" value="PROTEIN ABHD11"/>
    <property type="match status" value="1"/>
</dbReference>
<dbReference type="EC" id="3.1.1.116" evidence="3"/>
<organism evidence="13">
    <name type="scientific">Amphimedon queenslandica</name>
    <name type="common">Sponge</name>
    <dbReference type="NCBI Taxonomy" id="400682"/>
    <lineage>
        <taxon>Eukaryota</taxon>
        <taxon>Metazoa</taxon>
        <taxon>Porifera</taxon>
        <taxon>Demospongiae</taxon>
        <taxon>Heteroscleromorpha</taxon>
        <taxon>Haplosclerida</taxon>
        <taxon>Niphatidae</taxon>
        <taxon>Amphimedon</taxon>
    </lineage>
</organism>
<protein>
    <recommendedName>
        <fullName evidence="7">sn-1-specific diacylglycerol lipase ABHD11</fullName>
        <ecNumber evidence="3">3.1.1.116</ecNumber>
    </recommendedName>
    <alternativeName>
        <fullName evidence="4">Alpha/beta hydrolase domain-containing protein 11</fullName>
    </alternativeName>
</protein>
<dbReference type="Pfam" id="PF00561">
    <property type="entry name" value="Abhydrolase_1"/>
    <property type="match status" value="1"/>
</dbReference>
<dbReference type="STRING" id="400682.A0A1X7U3Q2"/>
<evidence type="ECO:0000256" key="11">
    <source>
        <dbReference type="ARBA" id="ARBA00048919"/>
    </source>
</evidence>
<evidence type="ECO:0000259" key="12">
    <source>
        <dbReference type="Pfam" id="PF00561"/>
    </source>
</evidence>
<evidence type="ECO:0000256" key="9">
    <source>
        <dbReference type="ARBA" id="ARBA00048504"/>
    </source>
</evidence>
<comment type="catalytic activity">
    <reaction evidence="6">
        <text>a 1,3-diacyl-sn-glycerol + H2O = a 1-acyl-sn-glycerol + a fatty acid + H(+)</text>
        <dbReference type="Rhea" id="RHEA:38503"/>
        <dbReference type="ChEBI" id="CHEBI:15377"/>
        <dbReference type="ChEBI" id="CHEBI:15378"/>
        <dbReference type="ChEBI" id="CHEBI:28868"/>
        <dbReference type="ChEBI" id="CHEBI:64683"/>
        <dbReference type="ChEBI" id="CHEBI:77272"/>
    </reaction>
</comment>
<accession>A0A1X7U3Q2</accession>
<dbReference type="GO" id="GO:0052689">
    <property type="term" value="F:carboxylic ester hydrolase activity"/>
    <property type="evidence" value="ECO:0007669"/>
    <property type="project" value="TreeGrafter"/>
</dbReference>
<feature type="domain" description="AB hydrolase-1" evidence="12">
    <location>
        <begin position="26"/>
        <end position="111"/>
    </location>
</feature>
<evidence type="ECO:0000256" key="5">
    <source>
        <dbReference type="ARBA" id="ARBA00043667"/>
    </source>
</evidence>
<comment type="catalytic activity">
    <reaction evidence="10">
        <text>1-octadecanoyl-2-(9Z-octadecenoyl)-sn-glycerol + H2O = 2-(9Z-octadecenoyl)-glycerol + octadecanoate + H(+)</text>
        <dbReference type="Rhea" id="RHEA:77103"/>
        <dbReference type="ChEBI" id="CHEBI:15377"/>
        <dbReference type="ChEBI" id="CHEBI:15378"/>
        <dbReference type="ChEBI" id="CHEBI:25629"/>
        <dbReference type="ChEBI" id="CHEBI:73990"/>
        <dbReference type="ChEBI" id="CHEBI:75468"/>
    </reaction>
</comment>
<dbReference type="eggNOG" id="KOG2382">
    <property type="taxonomic scope" value="Eukaryota"/>
</dbReference>
<comment type="catalytic activity">
    <reaction evidence="11">
        <text>1-octadecanoyl-2-(5Z,8Z,11Z,14Z-eicosatetraenoyl)-sn-glycerol + H2O = 2-(5Z,8Z,11Z,14Z-eicosatetraenoyl)-glycerol + octadecanoate + H(+)</text>
        <dbReference type="Rhea" id="RHEA:38507"/>
        <dbReference type="ChEBI" id="CHEBI:15377"/>
        <dbReference type="ChEBI" id="CHEBI:15378"/>
        <dbReference type="ChEBI" id="CHEBI:25629"/>
        <dbReference type="ChEBI" id="CHEBI:52392"/>
        <dbReference type="ChEBI" id="CHEBI:75728"/>
    </reaction>
</comment>
<evidence type="ECO:0000256" key="3">
    <source>
        <dbReference type="ARBA" id="ARBA00026104"/>
    </source>
</evidence>
<name>A0A1X7U3Q2_AMPQE</name>
<dbReference type="AlphaFoldDB" id="A0A1X7U3Q2"/>
<dbReference type="InterPro" id="IPR000073">
    <property type="entry name" value="AB_hydrolase_1"/>
</dbReference>
<evidence type="ECO:0000313" key="13">
    <source>
        <dbReference type="EnsemblMetazoa" id="Aqu2.1.22298_001"/>
    </source>
</evidence>
<comment type="catalytic activity">
    <reaction evidence="9">
        <text>1,2-didecanoylglycerol + H2O = decanoylglycerol + decanoate + H(+)</text>
        <dbReference type="Rhea" id="RHEA:48596"/>
        <dbReference type="ChEBI" id="CHEBI:11152"/>
        <dbReference type="ChEBI" id="CHEBI:15377"/>
        <dbReference type="ChEBI" id="CHEBI:15378"/>
        <dbReference type="ChEBI" id="CHEBI:27689"/>
        <dbReference type="ChEBI" id="CHEBI:90605"/>
    </reaction>
</comment>
<dbReference type="InterPro" id="IPR029058">
    <property type="entry name" value="AB_hydrolase_fold"/>
</dbReference>
<evidence type="ECO:0000256" key="8">
    <source>
        <dbReference type="ARBA" id="ARBA00048283"/>
    </source>
</evidence>
<evidence type="ECO:0000256" key="10">
    <source>
        <dbReference type="ARBA" id="ARBA00048513"/>
    </source>
</evidence>
<dbReference type="SUPFAM" id="SSF53474">
    <property type="entry name" value="alpha/beta-Hydrolases"/>
    <property type="match status" value="1"/>
</dbReference>
<evidence type="ECO:0000256" key="7">
    <source>
        <dbReference type="ARBA" id="ARBA00044064"/>
    </source>
</evidence>
<proteinExistence type="inferred from homology"/>
<dbReference type="GO" id="GO:0005739">
    <property type="term" value="C:mitochondrion"/>
    <property type="evidence" value="ECO:0007669"/>
    <property type="project" value="TreeGrafter"/>
</dbReference>
<evidence type="ECO:0000256" key="2">
    <source>
        <dbReference type="ARBA" id="ARBA00022801"/>
    </source>
</evidence>